<dbReference type="SUPFAM" id="SSF46785">
    <property type="entry name" value="Winged helix' DNA-binding domain"/>
    <property type="match status" value="1"/>
</dbReference>
<dbReference type="PROSITE" id="PS51118">
    <property type="entry name" value="HTH_HXLR"/>
    <property type="match status" value="1"/>
</dbReference>
<dbReference type="InterPro" id="IPR036390">
    <property type="entry name" value="WH_DNA-bd_sf"/>
</dbReference>
<keyword evidence="2" id="KW-0238">DNA-binding</keyword>
<dbReference type="RefSeq" id="WP_052195972.1">
    <property type="nucleotide sequence ID" value="NZ_VTAV01000002.1"/>
</dbReference>
<organism evidence="5 6">
    <name type="scientific">Sphingobacterium phlebotomi</name>
    <dbReference type="NCBI Taxonomy" id="2605433"/>
    <lineage>
        <taxon>Bacteria</taxon>
        <taxon>Pseudomonadati</taxon>
        <taxon>Bacteroidota</taxon>
        <taxon>Sphingobacteriia</taxon>
        <taxon>Sphingobacteriales</taxon>
        <taxon>Sphingobacteriaceae</taxon>
        <taxon>Sphingobacterium</taxon>
    </lineage>
</organism>
<dbReference type="AlphaFoldDB" id="A0A5D4H8L5"/>
<accession>A0A5D4H8L5</accession>
<dbReference type="Gene3D" id="1.10.10.10">
    <property type="entry name" value="Winged helix-like DNA-binding domain superfamily/Winged helix DNA-binding domain"/>
    <property type="match status" value="1"/>
</dbReference>
<gene>
    <name evidence="5" type="ORF">FXV77_05655</name>
</gene>
<sequence>MITDKINQEKKQECVKAILPVKDALEVLNGRWKIPIIISLKFGNKRFKEISRDVQGITDKVLSKELKALEVNQLIARTVFDTFPPTVEYSLTEHGFSLHNVITALGEWGTSHREKIIGK</sequence>
<evidence type="ECO:0000313" key="6">
    <source>
        <dbReference type="Proteomes" id="UP000322362"/>
    </source>
</evidence>
<keyword evidence="6" id="KW-1185">Reference proteome</keyword>
<dbReference type="GO" id="GO:0003677">
    <property type="term" value="F:DNA binding"/>
    <property type="evidence" value="ECO:0007669"/>
    <property type="project" value="UniProtKB-KW"/>
</dbReference>
<evidence type="ECO:0000256" key="2">
    <source>
        <dbReference type="ARBA" id="ARBA00023125"/>
    </source>
</evidence>
<dbReference type="PANTHER" id="PTHR33204:SF29">
    <property type="entry name" value="TRANSCRIPTIONAL REGULATOR"/>
    <property type="match status" value="1"/>
</dbReference>
<reference evidence="5 6" key="1">
    <citation type="submission" date="2019-08" db="EMBL/GenBank/DDBJ databases">
        <title>Phlebobacter frassis gen. nov. sp. nov., a new member of family Sphingobacteriaceae isolated from sand fly rearing media.</title>
        <authorList>
            <person name="Kakumanu M.L."/>
            <person name="Marayati B.F."/>
            <person name="Wada-Katsumata A."/>
            <person name="Wasserberg G."/>
            <person name="Schal C."/>
            <person name="Apperson C.S."/>
            <person name="Ponnusamy L."/>
        </authorList>
    </citation>
    <scope>NUCLEOTIDE SEQUENCE [LARGE SCALE GENOMIC DNA]</scope>
    <source>
        <strain evidence="5 6">SSI9</strain>
    </source>
</reference>
<dbReference type="InterPro" id="IPR002577">
    <property type="entry name" value="HTH_HxlR"/>
</dbReference>
<dbReference type="Pfam" id="PF01638">
    <property type="entry name" value="HxlR"/>
    <property type="match status" value="1"/>
</dbReference>
<evidence type="ECO:0000256" key="3">
    <source>
        <dbReference type="ARBA" id="ARBA00023163"/>
    </source>
</evidence>
<keyword evidence="1" id="KW-0805">Transcription regulation</keyword>
<dbReference type="InterPro" id="IPR036388">
    <property type="entry name" value="WH-like_DNA-bd_sf"/>
</dbReference>
<keyword evidence="3" id="KW-0804">Transcription</keyword>
<name>A0A5D4H8L5_9SPHI</name>
<dbReference type="PANTHER" id="PTHR33204">
    <property type="entry name" value="TRANSCRIPTIONAL REGULATOR, MARR FAMILY"/>
    <property type="match status" value="1"/>
</dbReference>
<evidence type="ECO:0000313" key="5">
    <source>
        <dbReference type="EMBL" id="TYR37491.1"/>
    </source>
</evidence>
<protein>
    <submittedName>
        <fullName evidence="5">Helix-turn-helix transcriptional regulator</fullName>
    </submittedName>
</protein>
<dbReference type="Proteomes" id="UP000322362">
    <property type="component" value="Unassembled WGS sequence"/>
</dbReference>
<evidence type="ECO:0000259" key="4">
    <source>
        <dbReference type="PROSITE" id="PS51118"/>
    </source>
</evidence>
<dbReference type="EMBL" id="VTAV01000002">
    <property type="protein sequence ID" value="TYR37491.1"/>
    <property type="molecule type" value="Genomic_DNA"/>
</dbReference>
<feature type="domain" description="HTH hxlR-type" evidence="4">
    <location>
        <begin position="19"/>
        <end position="117"/>
    </location>
</feature>
<comment type="caution">
    <text evidence="5">The sequence shown here is derived from an EMBL/GenBank/DDBJ whole genome shotgun (WGS) entry which is preliminary data.</text>
</comment>
<evidence type="ECO:0000256" key="1">
    <source>
        <dbReference type="ARBA" id="ARBA00023015"/>
    </source>
</evidence>
<proteinExistence type="predicted"/>